<dbReference type="InterPro" id="IPR020845">
    <property type="entry name" value="AMP-binding_CS"/>
</dbReference>
<dbReference type="OrthoDB" id="9803968at2"/>
<evidence type="ECO:0000313" key="8">
    <source>
        <dbReference type="EMBL" id="KIP53102.1"/>
    </source>
</evidence>
<feature type="domain" description="AMP-binding enzyme C-terminal" evidence="6">
    <location>
        <begin position="534"/>
        <end position="607"/>
    </location>
</feature>
<dbReference type="GO" id="GO:0030729">
    <property type="term" value="F:acetoacetate-CoA ligase activity"/>
    <property type="evidence" value="ECO:0007669"/>
    <property type="project" value="InterPro"/>
</dbReference>
<dbReference type="PROSITE" id="PS00455">
    <property type="entry name" value="AMP_BINDING"/>
    <property type="match status" value="1"/>
</dbReference>
<dbReference type="GO" id="GO:0006629">
    <property type="term" value="P:lipid metabolic process"/>
    <property type="evidence" value="ECO:0007669"/>
    <property type="project" value="InterPro"/>
</dbReference>
<evidence type="ECO:0000256" key="1">
    <source>
        <dbReference type="ARBA" id="ARBA00006432"/>
    </source>
</evidence>
<keyword evidence="3" id="KW-0547">Nucleotide-binding</keyword>
<accession>A0A0D0IPZ8</accession>
<name>A0A0D0IPZ8_9MICO</name>
<evidence type="ECO:0000256" key="4">
    <source>
        <dbReference type="ARBA" id="ARBA00022840"/>
    </source>
</evidence>
<keyword evidence="4" id="KW-0067">ATP-binding</keyword>
<evidence type="ECO:0008006" key="10">
    <source>
        <dbReference type="Google" id="ProtNLM"/>
    </source>
</evidence>
<sequence>MRPQWAPNKADTEASRLMDFTRWLVANRGLSISARGDYHALQEWSVDHLEEFWGAVVEYFEVTFASEPAAVIHGETMHRAEWFPGATLNYADRLNYGEDAAAAVIVETEAGRVTSHTYRELRSDVGALARYLRGAGVEKGDRVVGYLPNCYEGVVSLFAAASLGAVWSQAGMDYSAVAAANRLGQLEAKVLIVGTGYAFRGKVFDRNAECAQLRSRLASVEHTIVVPTLGTNYEVLDAVEWGDALAAGGAGDFVPVPVAFDHPLWVLFTSGTTGKPKGIVHGHGGVVVEQLKSLGLHFDLGPGEVFFWYTTPNWVMWNIQVSGLLLGATIVLYVGDPLYPDTARLWEVVDRHRVRLFGTSPAHLLATGGGGLELPRCGALRQIASTGSPLPSEANEWVRSQFGPRMPVFSTSGGTDIVGAFVCGNPITPVWDGEISAPALGVALEAWSEGGESITDTEGEMIITRPMPSMPVQLWGDDTGSRYLETYYSAFPGVWRQGDWITVTSRGTVIIHGRSDATLNRRGIRIGSAEIYEAVDVLPDVRDSIVVGIDLPDGGYWMPLFVVPSEQWDAARSPGSIVRAIGAHASKHYVPDDVIVAPAVPRTRTGKRMEVPVKRLLLGADLEALGALEVTDQPDALRWFARFREDGG</sequence>
<dbReference type="InterPro" id="IPR025110">
    <property type="entry name" value="AMP-bd_C"/>
</dbReference>
<dbReference type="Gene3D" id="3.40.50.12780">
    <property type="entry name" value="N-terminal domain of ligase-like"/>
    <property type="match status" value="1"/>
</dbReference>
<evidence type="ECO:0000259" key="6">
    <source>
        <dbReference type="Pfam" id="PF13193"/>
    </source>
</evidence>
<dbReference type="Pfam" id="PF16177">
    <property type="entry name" value="ACAS_N"/>
    <property type="match status" value="1"/>
</dbReference>
<dbReference type="InterPro" id="IPR032387">
    <property type="entry name" value="ACAS_N"/>
</dbReference>
<dbReference type="AlphaFoldDB" id="A0A0D0IPZ8"/>
<dbReference type="Pfam" id="PF00501">
    <property type="entry name" value="AMP-binding"/>
    <property type="match status" value="1"/>
</dbReference>
<proteinExistence type="inferred from homology"/>
<feature type="domain" description="AMP-dependent synthetase/ligase" evidence="5">
    <location>
        <begin position="106"/>
        <end position="466"/>
    </location>
</feature>
<dbReference type="InterPro" id="IPR042099">
    <property type="entry name" value="ANL_N_sf"/>
</dbReference>
<dbReference type="Gene3D" id="3.30.300.30">
    <property type="match status" value="1"/>
</dbReference>
<dbReference type="InterPro" id="IPR045851">
    <property type="entry name" value="AMP-bd_C_sf"/>
</dbReference>
<dbReference type="Proteomes" id="UP000032120">
    <property type="component" value="Unassembled WGS sequence"/>
</dbReference>
<dbReference type="RefSeq" id="WP_042543239.1">
    <property type="nucleotide sequence ID" value="NZ_JXSQ01000004.1"/>
</dbReference>
<dbReference type="PANTHER" id="PTHR42921">
    <property type="entry name" value="ACETOACETYL-COA SYNTHETASE"/>
    <property type="match status" value="1"/>
</dbReference>
<dbReference type="Pfam" id="PF13193">
    <property type="entry name" value="AMP-binding_C"/>
    <property type="match status" value="1"/>
</dbReference>
<keyword evidence="9" id="KW-1185">Reference proteome</keyword>
<dbReference type="GO" id="GO:0005524">
    <property type="term" value="F:ATP binding"/>
    <property type="evidence" value="ECO:0007669"/>
    <property type="project" value="UniProtKB-KW"/>
</dbReference>
<dbReference type="NCBIfam" id="NF002937">
    <property type="entry name" value="PRK03584.1"/>
    <property type="match status" value="1"/>
</dbReference>
<gene>
    <name evidence="8" type="ORF">SD72_04425</name>
</gene>
<comment type="caution">
    <text evidence="8">The sequence shown here is derived from an EMBL/GenBank/DDBJ whole genome shotgun (WGS) entry which is preliminary data.</text>
</comment>
<dbReference type="InterPro" id="IPR000873">
    <property type="entry name" value="AMP-dep_synth/lig_dom"/>
</dbReference>
<keyword evidence="2" id="KW-0436">Ligase</keyword>
<feature type="domain" description="Acetyl-coenzyme A synthetase N-terminal" evidence="7">
    <location>
        <begin position="38"/>
        <end position="91"/>
    </location>
</feature>
<dbReference type="PANTHER" id="PTHR42921:SF1">
    <property type="entry name" value="ACETOACETYL-COA SYNTHETASE"/>
    <property type="match status" value="1"/>
</dbReference>
<protein>
    <recommendedName>
        <fullName evidence="10">Acetoacetyl-CoA synthetase</fullName>
    </recommendedName>
</protein>
<dbReference type="EMBL" id="JXSQ01000004">
    <property type="protein sequence ID" value="KIP53102.1"/>
    <property type="molecule type" value="Genomic_DNA"/>
</dbReference>
<evidence type="ECO:0000259" key="7">
    <source>
        <dbReference type="Pfam" id="PF16177"/>
    </source>
</evidence>
<dbReference type="NCBIfam" id="TIGR01217">
    <property type="entry name" value="ac_ac_CoA_syn"/>
    <property type="match status" value="1"/>
</dbReference>
<dbReference type="SUPFAM" id="SSF56801">
    <property type="entry name" value="Acetyl-CoA synthetase-like"/>
    <property type="match status" value="1"/>
</dbReference>
<organism evidence="8 9">
    <name type="scientific">Leucobacter komagatae</name>
    <dbReference type="NCBI Taxonomy" id="55969"/>
    <lineage>
        <taxon>Bacteria</taxon>
        <taxon>Bacillati</taxon>
        <taxon>Actinomycetota</taxon>
        <taxon>Actinomycetes</taxon>
        <taxon>Micrococcales</taxon>
        <taxon>Microbacteriaceae</taxon>
        <taxon>Leucobacter</taxon>
    </lineage>
</organism>
<dbReference type="InterPro" id="IPR005914">
    <property type="entry name" value="Acac_CoA_synth"/>
</dbReference>
<evidence type="ECO:0000256" key="3">
    <source>
        <dbReference type="ARBA" id="ARBA00022741"/>
    </source>
</evidence>
<evidence type="ECO:0000256" key="2">
    <source>
        <dbReference type="ARBA" id="ARBA00022598"/>
    </source>
</evidence>
<evidence type="ECO:0000313" key="9">
    <source>
        <dbReference type="Proteomes" id="UP000032120"/>
    </source>
</evidence>
<reference evidence="8 9" key="1">
    <citation type="submission" date="2015-01" db="EMBL/GenBank/DDBJ databases">
        <title>Draft genome sequence of Leucobacter komagatae strain VKM ST2845.</title>
        <authorList>
            <person name="Karlyshev A.V."/>
            <person name="Kudryashova E.B."/>
        </authorList>
    </citation>
    <scope>NUCLEOTIDE SEQUENCE [LARGE SCALE GENOMIC DNA]</scope>
    <source>
        <strain evidence="8 9">VKM ST2845</strain>
    </source>
</reference>
<comment type="similarity">
    <text evidence="1">Belongs to the ATP-dependent AMP-binding enzyme family.</text>
</comment>
<evidence type="ECO:0000259" key="5">
    <source>
        <dbReference type="Pfam" id="PF00501"/>
    </source>
</evidence>